<dbReference type="AlphaFoldDB" id="A0A199W6W6"/>
<evidence type="ECO:0000313" key="2">
    <source>
        <dbReference type="EMBL" id="OAY85212.1"/>
    </source>
</evidence>
<dbReference type="Proteomes" id="UP000092600">
    <property type="component" value="Unassembled WGS sequence"/>
</dbReference>
<feature type="region of interest" description="Disordered" evidence="1">
    <location>
        <begin position="1"/>
        <end position="23"/>
    </location>
</feature>
<dbReference type="EMBL" id="LSRQ01000115">
    <property type="protein sequence ID" value="OAY85212.1"/>
    <property type="molecule type" value="Genomic_DNA"/>
</dbReference>
<proteinExistence type="predicted"/>
<name>A0A199W6W6_ANACO</name>
<reference evidence="2 3" key="1">
    <citation type="journal article" date="2016" name="DNA Res.">
        <title>The draft genome of MD-2 pineapple using hybrid error correction of long reads.</title>
        <authorList>
            <person name="Redwan R.M."/>
            <person name="Saidin A."/>
            <person name="Kumar S.V."/>
        </authorList>
    </citation>
    <scope>NUCLEOTIDE SEQUENCE [LARGE SCALE GENOMIC DNA]</scope>
    <source>
        <strain evidence="3">cv. MD2</strain>
        <tissue evidence="2">Leaf</tissue>
    </source>
</reference>
<protein>
    <submittedName>
        <fullName evidence="2">Uncharacterized protein</fullName>
    </submittedName>
</protein>
<comment type="caution">
    <text evidence="2">The sequence shown here is derived from an EMBL/GenBank/DDBJ whole genome shotgun (WGS) entry which is preliminary data.</text>
</comment>
<gene>
    <name evidence="2" type="ORF">ACMD2_12747</name>
</gene>
<feature type="compositionally biased region" description="Basic residues" evidence="1">
    <location>
        <begin position="1"/>
        <end position="11"/>
    </location>
</feature>
<sequence>VKRVRSRKGKLRSIGPPPKKTSFSSFVVRPPHLAIV</sequence>
<evidence type="ECO:0000313" key="3">
    <source>
        <dbReference type="Proteomes" id="UP000092600"/>
    </source>
</evidence>
<accession>A0A199W6W6</accession>
<evidence type="ECO:0000256" key="1">
    <source>
        <dbReference type="SAM" id="MobiDB-lite"/>
    </source>
</evidence>
<organism evidence="2 3">
    <name type="scientific">Ananas comosus</name>
    <name type="common">Pineapple</name>
    <name type="synonym">Ananas ananas</name>
    <dbReference type="NCBI Taxonomy" id="4615"/>
    <lineage>
        <taxon>Eukaryota</taxon>
        <taxon>Viridiplantae</taxon>
        <taxon>Streptophyta</taxon>
        <taxon>Embryophyta</taxon>
        <taxon>Tracheophyta</taxon>
        <taxon>Spermatophyta</taxon>
        <taxon>Magnoliopsida</taxon>
        <taxon>Liliopsida</taxon>
        <taxon>Poales</taxon>
        <taxon>Bromeliaceae</taxon>
        <taxon>Bromelioideae</taxon>
        <taxon>Ananas</taxon>
    </lineage>
</organism>
<feature type="non-terminal residue" evidence="2">
    <location>
        <position position="1"/>
    </location>
</feature>